<sequence>MNQRLEVLLVSTPVGPLGSGLGGGVELTVLNLAIVLRQRGHKVTIAAPETSQLESFSIVEIPGELQTLAQTQNRHDPVILPDNSVLTNLWNYAQQVADQYDIILNFAYDWLPLFLTPFFKGKLIHLVSMGSLSDVMDQAVHQAIQQCPGSIAFHTHSQAETFGLKEGYFCLSNAIDLSQYQFCAEPKNQLAWVGRISPEKGLEDAVAASQKTGIPLMIMGKIQDEAYWQTIVQNYSDAPIQYLGFLSTEKLQEQVRQCRALVMTHRWIEAFGNVAIEALACGVPVISYSRGGPTEIIRDSVTGWLVEPDNINELVQAIQKLDQIDRFVCRQQAETEYSLDALGDRIEHWLFQVISS</sequence>
<dbReference type="Gene3D" id="3.40.50.2000">
    <property type="entry name" value="Glycogen Phosphorylase B"/>
    <property type="match status" value="2"/>
</dbReference>
<dbReference type="SUPFAM" id="SSF53756">
    <property type="entry name" value="UDP-Glycosyltransferase/glycogen phosphorylase"/>
    <property type="match status" value="1"/>
</dbReference>
<proteinExistence type="predicted"/>
<reference evidence="3" key="1">
    <citation type="submission" date="2015-10" db="EMBL/GenBank/DDBJ databases">
        <authorList>
            <person name="Regsiter A."/>
            <person name="william w."/>
        </authorList>
    </citation>
    <scope>NUCLEOTIDE SEQUENCE [LARGE SCALE GENOMIC DNA]</scope>
</reference>
<dbReference type="CDD" id="cd03802">
    <property type="entry name" value="GT4_AviGT4-like"/>
    <property type="match status" value="1"/>
</dbReference>
<feature type="domain" description="Glycosyl transferase family 1" evidence="1">
    <location>
        <begin position="185"/>
        <end position="321"/>
    </location>
</feature>
<evidence type="ECO:0000313" key="3">
    <source>
        <dbReference type="Proteomes" id="UP000184315"/>
    </source>
</evidence>
<dbReference type="PANTHER" id="PTHR45947:SF3">
    <property type="entry name" value="SULFOQUINOVOSYL TRANSFERASE SQD2"/>
    <property type="match status" value="1"/>
</dbReference>
<name>A0A1J1LPK1_9CYAN</name>
<evidence type="ECO:0000313" key="2">
    <source>
        <dbReference type="EMBL" id="CUR33844.1"/>
    </source>
</evidence>
<organism evidence="2 3">
    <name type="scientific">Planktothrix tepida PCC 9214</name>
    <dbReference type="NCBI Taxonomy" id="671072"/>
    <lineage>
        <taxon>Bacteria</taxon>
        <taxon>Bacillati</taxon>
        <taxon>Cyanobacteriota</taxon>
        <taxon>Cyanophyceae</taxon>
        <taxon>Oscillatoriophycideae</taxon>
        <taxon>Oscillatoriales</taxon>
        <taxon>Microcoleaceae</taxon>
        <taxon>Planktothrix</taxon>
    </lineage>
</organism>
<dbReference type="OrthoDB" id="9795068at2"/>
<dbReference type="InterPro" id="IPR001296">
    <property type="entry name" value="Glyco_trans_1"/>
</dbReference>
<evidence type="ECO:0000259" key="1">
    <source>
        <dbReference type="Pfam" id="PF00534"/>
    </source>
</evidence>
<accession>A0A1J1LPK1</accession>
<dbReference type="Proteomes" id="UP000184315">
    <property type="component" value="Unassembled WGS sequence"/>
</dbReference>
<dbReference type="RefSeq" id="WP_072720431.1">
    <property type="nucleotide sequence ID" value="NZ_LN889803.1"/>
</dbReference>
<dbReference type="InterPro" id="IPR050194">
    <property type="entry name" value="Glycosyltransferase_grp1"/>
</dbReference>
<dbReference type="Pfam" id="PF00534">
    <property type="entry name" value="Glycos_transf_1"/>
    <property type="match status" value="1"/>
</dbReference>
<dbReference type="GO" id="GO:0016757">
    <property type="term" value="F:glycosyltransferase activity"/>
    <property type="evidence" value="ECO:0007669"/>
    <property type="project" value="InterPro"/>
</dbReference>
<dbReference type="AlphaFoldDB" id="A0A1J1LPK1"/>
<gene>
    <name evidence="2" type="ORF">PL9214520383</name>
</gene>
<dbReference type="PANTHER" id="PTHR45947">
    <property type="entry name" value="SULFOQUINOVOSYL TRANSFERASE SQD2"/>
    <property type="match status" value="1"/>
</dbReference>
<keyword evidence="3" id="KW-1185">Reference proteome</keyword>
<protein>
    <recommendedName>
        <fullName evidence="1">Glycosyl transferase family 1 domain-containing protein</fullName>
    </recommendedName>
</protein>
<dbReference type="STRING" id="671072.PL9214520383"/>
<dbReference type="EMBL" id="CZDF01000158">
    <property type="protein sequence ID" value="CUR33844.1"/>
    <property type="molecule type" value="Genomic_DNA"/>
</dbReference>